<dbReference type="EMBL" id="DWZH01000007">
    <property type="protein sequence ID" value="HJB09000.1"/>
    <property type="molecule type" value="Genomic_DNA"/>
</dbReference>
<evidence type="ECO:0000256" key="1">
    <source>
        <dbReference type="SAM" id="MobiDB-lite"/>
    </source>
</evidence>
<proteinExistence type="predicted"/>
<protein>
    <submittedName>
        <fullName evidence="2">Uncharacterized protein</fullName>
    </submittedName>
</protein>
<accession>A0A9D2LAJ9</accession>
<name>A0A9D2LAJ9_9MICO</name>
<feature type="region of interest" description="Disordered" evidence="1">
    <location>
        <begin position="132"/>
        <end position="160"/>
    </location>
</feature>
<evidence type="ECO:0000313" key="2">
    <source>
        <dbReference type="EMBL" id="HJB09000.1"/>
    </source>
</evidence>
<dbReference type="AlphaFoldDB" id="A0A9D2LAJ9"/>
<gene>
    <name evidence="2" type="ORF">H9786_00485</name>
</gene>
<comment type="caution">
    <text evidence="2">The sequence shown here is derived from an EMBL/GenBank/DDBJ whole genome shotgun (WGS) entry which is preliminary data.</text>
</comment>
<dbReference type="Proteomes" id="UP000823823">
    <property type="component" value="Unassembled WGS sequence"/>
</dbReference>
<sequence length="307" mass="33340">MKPLPRYWALHHETATLPEGAVPLSASGSSDLSQEDAERDARERFAALVAAGGPRKLRERGEYYPDRRRPEELLEEIFSPEGALIAAITRNRYGAAVLNTDAMLIADVDLPTEPADQSSAGSGGLLGRLFGRGRTGSVDANEEDPDLRGEPGHGRRGEEHRQALAKIGQFCADHPDLGVRTYRTRNGFRLLVTGTGADPGSPQSQALLSDLGSDELYTLLCRVHDTYRARLSPKPWRLGLAAPATYGQRAVGTKQWLKWVADYDAASADVAVCRFIGSAGPAPSDVEQQVIELHDRAVRHESGLRLA</sequence>
<evidence type="ECO:0000313" key="3">
    <source>
        <dbReference type="Proteomes" id="UP000823823"/>
    </source>
</evidence>
<organism evidence="2 3">
    <name type="scientific">Candidatus Brachybacterium merdavium</name>
    <dbReference type="NCBI Taxonomy" id="2838513"/>
    <lineage>
        <taxon>Bacteria</taxon>
        <taxon>Bacillati</taxon>
        <taxon>Actinomycetota</taxon>
        <taxon>Actinomycetes</taxon>
        <taxon>Micrococcales</taxon>
        <taxon>Dermabacteraceae</taxon>
        <taxon>Brachybacterium</taxon>
    </lineage>
</organism>
<feature type="compositionally biased region" description="Basic and acidic residues" evidence="1">
    <location>
        <begin position="146"/>
        <end position="160"/>
    </location>
</feature>
<reference evidence="2" key="1">
    <citation type="journal article" date="2021" name="PeerJ">
        <title>Extensive microbial diversity within the chicken gut microbiome revealed by metagenomics and culture.</title>
        <authorList>
            <person name="Gilroy R."/>
            <person name="Ravi A."/>
            <person name="Getino M."/>
            <person name="Pursley I."/>
            <person name="Horton D.L."/>
            <person name="Alikhan N.F."/>
            <person name="Baker D."/>
            <person name="Gharbi K."/>
            <person name="Hall N."/>
            <person name="Watson M."/>
            <person name="Adriaenssens E.M."/>
            <person name="Foster-Nyarko E."/>
            <person name="Jarju S."/>
            <person name="Secka A."/>
            <person name="Antonio M."/>
            <person name="Oren A."/>
            <person name="Chaudhuri R.R."/>
            <person name="La Ragione R."/>
            <person name="Hildebrand F."/>
            <person name="Pallen M.J."/>
        </authorList>
    </citation>
    <scope>NUCLEOTIDE SEQUENCE</scope>
    <source>
        <strain evidence="2">ChiHjej13B12-24818</strain>
    </source>
</reference>
<reference evidence="2" key="2">
    <citation type="submission" date="2021-04" db="EMBL/GenBank/DDBJ databases">
        <authorList>
            <person name="Gilroy R."/>
        </authorList>
    </citation>
    <scope>NUCLEOTIDE SEQUENCE</scope>
    <source>
        <strain evidence="2">ChiHjej13B12-24818</strain>
    </source>
</reference>
<feature type="region of interest" description="Disordered" evidence="1">
    <location>
        <begin position="19"/>
        <end position="40"/>
    </location>
</feature>